<protein>
    <recommendedName>
        <fullName evidence="2">Peptide deformylase</fullName>
        <shortName evidence="2">PDF</shortName>
        <ecNumber evidence="2">3.5.1.88</ecNumber>
    </recommendedName>
    <alternativeName>
        <fullName evidence="2">Polypeptide deformylase</fullName>
    </alternativeName>
</protein>
<sequence>MTIKPLIILPDPVLRQVSKPLEKVDSRVLKLADDMLETMYDAPGIGLAAIQVGEPLRLLVIDVAKEEEGRKPQVFINPQIVASSDTRSTYEEGCLSIPGYYAEVERPADITVSYIDRDGKQQELAAEGLLATCLQHEIDHLDGVLFIDHISRLKRDMVVKKFTKASKTGGLPKF</sequence>
<name>A0ABV2IYI5_9HYPH</name>
<evidence type="ECO:0000313" key="4">
    <source>
        <dbReference type="Proteomes" id="UP001549047"/>
    </source>
</evidence>
<dbReference type="NCBIfam" id="TIGR00079">
    <property type="entry name" value="pept_deformyl"/>
    <property type="match status" value="1"/>
</dbReference>
<organism evidence="3 4">
    <name type="scientific">Rhizobium aquaticum</name>
    <dbReference type="NCBI Taxonomy" id="1549636"/>
    <lineage>
        <taxon>Bacteria</taxon>
        <taxon>Pseudomonadati</taxon>
        <taxon>Pseudomonadota</taxon>
        <taxon>Alphaproteobacteria</taxon>
        <taxon>Hyphomicrobiales</taxon>
        <taxon>Rhizobiaceae</taxon>
        <taxon>Rhizobium/Agrobacterium group</taxon>
        <taxon>Rhizobium</taxon>
    </lineage>
</organism>
<dbReference type="EC" id="3.5.1.88" evidence="2"/>
<gene>
    <name evidence="2" type="primary">def</name>
    <name evidence="3" type="ORF">ABID16_001896</name>
</gene>
<dbReference type="Proteomes" id="UP001549047">
    <property type="component" value="Unassembled WGS sequence"/>
</dbReference>
<dbReference type="InterPro" id="IPR036821">
    <property type="entry name" value="Peptide_deformylase_sf"/>
</dbReference>
<dbReference type="GO" id="GO:0042586">
    <property type="term" value="F:peptide deformylase activity"/>
    <property type="evidence" value="ECO:0007669"/>
    <property type="project" value="UniProtKB-EC"/>
</dbReference>
<dbReference type="PANTHER" id="PTHR10458:SF22">
    <property type="entry name" value="PEPTIDE DEFORMYLASE"/>
    <property type="match status" value="1"/>
</dbReference>
<keyword evidence="2 3" id="KW-0378">Hydrolase</keyword>
<comment type="catalytic activity">
    <reaction evidence="2">
        <text>N-terminal N-formyl-L-methionyl-[peptide] + H2O = N-terminal L-methionyl-[peptide] + formate</text>
        <dbReference type="Rhea" id="RHEA:24420"/>
        <dbReference type="Rhea" id="RHEA-COMP:10639"/>
        <dbReference type="Rhea" id="RHEA-COMP:10640"/>
        <dbReference type="ChEBI" id="CHEBI:15377"/>
        <dbReference type="ChEBI" id="CHEBI:15740"/>
        <dbReference type="ChEBI" id="CHEBI:49298"/>
        <dbReference type="ChEBI" id="CHEBI:64731"/>
        <dbReference type="EC" id="3.5.1.88"/>
    </reaction>
</comment>
<comment type="similarity">
    <text evidence="1 2">Belongs to the polypeptide deformylase family.</text>
</comment>
<dbReference type="CDD" id="cd00487">
    <property type="entry name" value="Pep_deformylase"/>
    <property type="match status" value="1"/>
</dbReference>
<feature type="binding site" evidence="2">
    <location>
        <position position="136"/>
    </location>
    <ligand>
        <name>Fe cation</name>
        <dbReference type="ChEBI" id="CHEBI:24875"/>
    </ligand>
</feature>
<dbReference type="RefSeq" id="WP_354556094.1">
    <property type="nucleotide sequence ID" value="NZ_JBEPMB010000002.1"/>
</dbReference>
<dbReference type="Gene3D" id="3.90.45.10">
    <property type="entry name" value="Peptide deformylase"/>
    <property type="match status" value="1"/>
</dbReference>
<evidence type="ECO:0000256" key="1">
    <source>
        <dbReference type="ARBA" id="ARBA00010759"/>
    </source>
</evidence>
<dbReference type="EMBL" id="JBEPMB010000002">
    <property type="protein sequence ID" value="MET3613567.1"/>
    <property type="molecule type" value="Genomic_DNA"/>
</dbReference>
<proteinExistence type="inferred from homology"/>
<evidence type="ECO:0000256" key="2">
    <source>
        <dbReference type="HAMAP-Rule" id="MF_00163"/>
    </source>
</evidence>
<dbReference type="InterPro" id="IPR023635">
    <property type="entry name" value="Peptide_deformylase"/>
</dbReference>
<comment type="function">
    <text evidence="2">Removes the formyl group from the N-terminal Met of newly synthesized proteins. Requires at least a dipeptide for an efficient rate of reaction. N-terminal L-methionine is a prerequisite for activity but the enzyme has broad specificity at other positions.</text>
</comment>
<dbReference type="SUPFAM" id="SSF56420">
    <property type="entry name" value="Peptide deformylase"/>
    <property type="match status" value="1"/>
</dbReference>
<keyword evidence="2" id="KW-0648">Protein biosynthesis</keyword>
<keyword evidence="2" id="KW-0408">Iron</keyword>
<feature type="active site" evidence="2">
    <location>
        <position position="137"/>
    </location>
</feature>
<keyword evidence="4" id="KW-1185">Reference proteome</keyword>
<dbReference type="PIRSF" id="PIRSF004749">
    <property type="entry name" value="Pep_def"/>
    <property type="match status" value="1"/>
</dbReference>
<dbReference type="NCBIfam" id="NF001159">
    <property type="entry name" value="PRK00150.1-3"/>
    <property type="match status" value="1"/>
</dbReference>
<feature type="binding site" evidence="2">
    <location>
        <position position="94"/>
    </location>
    <ligand>
        <name>Fe cation</name>
        <dbReference type="ChEBI" id="CHEBI:24875"/>
    </ligand>
</feature>
<keyword evidence="2" id="KW-0479">Metal-binding</keyword>
<dbReference type="HAMAP" id="MF_00163">
    <property type="entry name" value="Pep_deformylase"/>
    <property type="match status" value="1"/>
</dbReference>
<feature type="binding site" evidence="2">
    <location>
        <position position="140"/>
    </location>
    <ligand>
        <name>Fe cation</name>
        <dbReference type="ChEBI" id="CHEBI:24875"/>
    </ligand>
</feature>
<dbReference type="Pfam" id="PF01327">
    <property type="entry name" value="Pep_deformylase"/>
    <property type="match status" value="1"/>
</dbReference>
<dbReference type="PANTHER" id="PTHR10458">
    <property type="entry name" value="PEPTIDE DEFORMYLASE"/>
    <property type="match status" value="1"/>
</dbReference>
<comment type="caution">
    <text evidence="3">The sequence shown here is derived from an EMBL/GenBank/DDBJ whole genome shotgun (WGS) entry which is preliminary data.</text>
</comment>
<reference evidence="3 4" key="1">
    <citation type="submission" date="2024-06" db="EMBL/GenBank/DDBJ databases">
        <title>Genomic Encyclopedia of Type Strains, Phase IV (KMG-IV): sequencing the most valuable type-strain genomes for metagenomic binning, comparative biology and taxonomic classification.</title>
        <authorList>
            <person name="Goeker M."/>
        </authorList>
    </citation>
    <scope>NUCLEOTIDE SEQUENCE [LARGE SCALE GENOMIC DNA]</scope>
    <source>
        <strain evidence="3 4">DSM 29780</strain>
    </source>
</reference>
<comment type="cofactor">
    <cofactor evidence="2">
        <name>Fe(2+)</name>
        <dbReference type="ChEBI" id="CHEBI:29033"/>
    </cofactor>
    <text evidence="2">Binds 1 Fe(2+) ion.</text>
</comment>
<accession>A0ABV2IYI5</accession>
<evidence type="ECO:0000313" key="3">
    <source>
        <dbReference type="EMBL" id="MET3613567.1"/>
    </source>
</evidence>
<dbReference type="PRINTS" id="PR01576">
    <property type="entry name" value="PDEFORMYLASE"/>
</dbReference>